<organism evidence="1 2">
    <name type="scientific">Malaciobacter canalis</name>
    <dbReference type="NCBI Taxonomy" id="1912871"/>
    <lineage>
        <taxon>Bacteria</taxon>
        <taxon>Pseudomonadati</taxon>
        <taxon>Campylobacterota</taxon>
        <taxon>Epsilonproteobacteria</taxon>
        <taxon>Campylobacterales</taxon>
        <taxon>Arcobacteraceae</taxon>
        <taxon>Malaciobacter</taxon>
    </lineage>
</organism>
<reference evidence="1 2" key="1">
    <citation type="submission" date="2017-09" db="EMBL/GenBank/DDBJ databases">
        <authorList>
            <person name="Perez-Cataluna A."/>
            <person name="Figueras M.J."/>
            <person name="Salas-Masso N."/>
        </authorList>
    </citation>
    <scope>NUCLEOTIDE SEQUENCE [LARGE SCALE GENOMIC DNA]</scope>
    <source>
        <strain evidence="1 2">F138-33</strain>
    </source>
</reference>
<evidence type="ECO:0008006" key="3">
    <source>
        <dbReference type="Google" id="ProtNLM"/>
    </source>
</evidence>
<dbReference type="Proteomes" id="UP000221384">
    <property type="component" value="Unassembled WGS sequence"/>
</dbReference>
<dbReference type="EMBL" id="NWVW01000002">
    <property type="protein sequence ID" value="PHO10783.1"/>
    <property type="molecule type" value="Genomic_DNA"/>
</dbReference>
<gene>
    <name evidence="1" type="ORF">CPG37_02765</name>
</gene>
<protein>
    <recommendedName>
        <fullName evidence="3">SAP domain-containing protein</fullName>
    </recommendedName>
</protein>
<comment type="caution">
    <text evidence="1">The sequence shown here is derived from an EMBL/GenBank/DDBJ whole genome shotgun (WGS) entry which is preliminary data.</text>
</comment>
<evidence type="ECO:0000313" key="1">
    <source>
        <dbReference type="EMBL" id="PHO10783.1"/>
    </source>
</evidence>
<evidence type="ECO:0000313" key="2">
    <source>
        <dbReference type="Proteomes" id="UP000221384"/>
    </source>
</evidence>
<name>A0ABX4LSN7_9BACT</name>
<dbReference type="RefSeq" id="WP_099333696.1">
    <property type="nucleotide sequence ID" value="NZ_CP042812.1"/>
</dbReference>
<keyword evidence="2" id="KW-1185">Reference proteome</keyword>
<accession>A0ABX4LSN7</accession>
<sequence>MLNITTFEELLSKKDSLSLEEMKTIAKKLGLNCDYCSTKSCIVSEINNYLNPPEPDYSFGPGM</sequence>
<proteinExistence type="predicted"/>